<sequence>MDKRKAPIGFPGIARSLIAAVVGGIAFKLLHLPIPWLLGPMFAVLIGSNTFKGRFAWPGQFRDAGMIVVGYTIGLAMTASELKEMSYQLPLMLLMTLLLLLWCAGIAYPVSRLAEIDYKTSLLGSIPGGLTQVLVLAEETDGVNLTVVTVTQVIRLILIITCVPLLVMSPLFGQMHGGAAAGASLSAVAAGWNTGLLPNLLVYALVSVGCAILGNKIKFPTAFLLGPALGTAVLQLTGFPGPALPSFILNAAQLLIGVHVGLMLKPGRLTHKLRTISLAVGSGLLLMLGAWGLSVLLAKLQPISGATGLLSLAPGGMDQMGIIAHEIHADLSMVAGYQLFRTFFIFFAVPPLLKLMFRYHGKSIKRRETQ</sequence>
<dbReference type="PANTHER" id="PTHR38457:SF1">
    <property type="entry name" value="REGULATOR ABRB-RELATED"/>
    <property type="match status" value="1"/>
</dbReference>
<protein>
    <submittedName>
        <fullName evidence="2">AbrB family transcriptional regulator</fullName>
    </submittedName>
</protein>
<dbReference type="PANTHER" id="PTHR38457">
    <property type="entry name" value="REGULATOR ABRB-RELATED"/>
    <property type="match status" value="1"/>
</dbReference>
<feature type="transmembrane region" description="Helical" evidence="1">
    <location>
        <begin position="276"/>
        <end position="298"/>
    </location>
</feature>
<feature type="transmembrane region" description="Helical" evidence="1">
    <location>
        <begin position="221"/>
        <end position="241"/>
    </location>
</feature>
<keyword evidence="1" id="KW-0472">Membrane</keyword>
<dbReference type="NCBIfam" id="TIGR03082">
    <property type="entry name" value="Gneg_AbrB_dup"/>
    <property type="match status" value="2"/>
</dbReference>
<reference evidence="2" key="1">
    <citation type="submission" date="2023-07" db="EMBL/GenBank/DDBJ databases">
        <authorList>
            <person name="Aktuganov G."/>
            <person name="Boyko T."/>
            <person name="Delegan Y."/>
            <person name="Galimzianova N."/>
            <person name="Gilvanova E."/>
            <person name="Korobov V."/>
            <person name="Kuzmina L."/>
            <person name="Melentiev A."/>
            <person name="Milman P."/>
            <person name="Ryabova A."/>
            <person name="Stupak E."/>
            <person name="Yasakov T."/>
            <person name="Zharikova N."/>
            <person name="Zhurenko E."/>
        </authorList>
    </citation>
    <scope>NUCLEOTIDE SEQUENCE</scope>
    <source>
        <strain evidence="2">IB-739</strain>
    </source>
</reference>
<evidence type="ECO:0000313" key="2">
    <source>
        <dbReference type="EMBL" id="MDO3678868.1"/>
    </source>
</evidence>
<dbReference type="Proteomes" id="UP001168883">
    <property type="component" value="Unassembled WGS sequence"/>
</dbReference>
<dbReference type="PIRSF" id="PIRSF038991">
    <property type="entry name" value="Protein_AbrB"/>
    <property type="match status" value="1"/>
</dbReference>
<feature type="transmembrane region" description="Helical" evidence="1">
    <location>
        <begin position="153"/>
        <end position="172"/>
    </location>
</feature>
<evidence type="ECO:0000313" key="3">
    <source>
        <dbReference type="Proteomes" id="UP001168883"/>
    </source>
</evidence>
<feature type="transmembrane region" description="Helical" evidence="1">
    <location>
        <begin position="7"/>
        <end position="27"/>
    </location>
</feature>
<proteinExistence type="predicted"/>
<keyword evidence="1" id="KW-0812">Transmembrane</keyword>
<gene>
    <name evidence="2" type="ORF">Q3C12_17815</name>
</gene>
<accession>A0ABT8VD45</accession>
<dbReference type="InterPro" id="IPR007820">
    <property type="entry name" value="AbrB_fam"/>
</dbReference>
<organism evidence="2 3">
    <name type="scientific">Paenibacillus ehimensis</name>
    <dbReference type="NCBI Taxonomy" id="79264"/>
    <lineage>
        <taxon>Bacteria</taxon>
        <taxon>Bacillati</taxon>
        <taxon>Bacillota</taxon>
        <taxon>Bacilli</taxon>
        <taxon>Bacillales</taxon>
        <taxon>Paenibacillaceae</taxon>
        <taxon>Paenibacillus</taxon>
    </lineage>
</organism>
<feature type="transmembrane region" description="Helical" evidence="1">
    <location>
        <begin position="91"/>
        <end position="110"/>
    </location>
</feature>
<feature type="transmembrane region" description="Helical" evidence="1">
    <location>
        <begin position="247"/>
        <end position="264"/>
    </location>
</feature>
<name>A0ABT8VD45_9BACL</name>
<dbReference type="EMBL" id="JAUMKJ010000021">
    <property type="protein sequence ID" value="MDO3678868.1"/>
    <property type="molecule type" value="Genomic_DNA"/>
</dbReference>
<feature type="transmembrane region" description="Helical" evidence="1">
    <location>
        <begin position="192"/>
        <end position="214"/>
    </location>
</feature>
<dbReference type="Pfam" id="PF05145">
    <property type="entry name" value="AbrB"/>
    <property type="match status" value="1"/>
</dbReference>
<feature type="transmembrane region" description="Helical" evidence="1">
    <location>
        <begin position="339"/>
        <end position="357"/>
    </location>
</feature>
<keyword evidence="3" id="KW-1185">Reference proteome</keyword>
<dbReference type="RefSeq" id="WP_025851859.1">
    <property type="nucleotide sequence ID" value="NZ_JARLKN010000066.1"/>
</dbReference>
<comment type="caution">
    <text evidence="2">The sequence shown here is derived from an EMBL/GenBank/DDBJ whole genome shotgun (WGS) entry which is preliminary data.</text>
</comment>
<evidence type="ECO:0000256" key="1">
    <source>
        <dbReference type="SAM" id="Phobius"/>
    </source>
</evidence>
<keyword evidence="1" id="KW-1133">Transmembrane helix</keyword>
<dbReference type="InterPro" id="IPR017516">
    <property type="entry name" value="AbrB_dup"/>
</dbReference>